<protein>
    <submittedName>
        <fullName evidence="2">Amidohydrolase family protein</fullName>
    </submittedName>
</protein>
<dbReference type="Gene3D" id="2.30.40.10">
    <property type="entry name" value="Urease, subunit C, domain 1"/>
    <property type="match status" value="1"/>
</dbReference>
<dbReference type="PANTHER" id="PTHR43135:SF3">
    <property type="entry name" value="ALPHA-D-RIBOSE 1-METHYLPHOSPHONATE 5-TRIPHOSPHATE DIPHOSPHATASE"/>
    <property type="match status" value="1"/>
</dbReference>
<dbReference type="InterPro" id="IPR011059">
    <property type="entry name" value="Metal-dep_hydrolase_composite"/>
</dbReference>
<name>A0A6I6ER49_9CLOT</name>
<dbReference type="InterPro" id="IPR006680">
    <property type="entry name" value="Amidohydro-rel"/>
</dbReference>
<keyword evidence="2" id="KW-0378">Hydrolase</keyword>
<dbReference type="EMBL" id="CP046522">
    <property type="protein sequence ID" value="QGU96139.1"/>
    <property type="molecule type" value="Genomic_DNA"/>
</dbReference>
<dbReference type="SUPFAM" id="SSF51556">
    <property type="entry name" value="Metallo-dependent hydrolases"/>
    <property type="match status" value="1"/>
</dbReference>
<dbReference type="InterPro" id="IPR051781">
    <property type="entry name" value="Metallo-dep_Hydrolase"/>
</dbReference>
<dbReference type="InterPro" id="IPR032466">
    <property type="entry name" value="Metal_Hydrolase"/>
</dbReference>
<organism evidence="2 3">
    <name type="scientific">Clostridium bovifaecis</name>
    <dbReference type="NCBI Taxonomy" id="2184719"/>
    <lineage>
        <taxon>Bacteria</taxon>
        <taxon>Bacillati</taxon>
        <taxon>Bacillota</taxon>
        <taxon>Clostridia</taxon>
        <taxon>Eubacteriales</taxon>
        <taxon>Clostridiaceae</taxon>
        <taxon>Clostridium</taxon>
    </lineage>
</organism>
<dbReference type="CDD" id="cd01309">
    <property type="entry name" value="Met_dep_hydrolase_C"/>
    <property type="match status" value="1"/>
</dbReference>
<dbReference type="Pfam" id="PF01979">
    <property type="entry name" value="Amidohydro_1"/>
    <property type="match status" value="1"/>
</dbReference>
<sequence>MSKLIKNGNVYDVYSGSFSRKDVLIREDKIEKIAEDIIDSSADIIDAKGKNIFPGFIDAHSHLGMWTEVKNGNDANECVNPVTPNMRAIDGLNPLDKSFNEVIEEGFTTIMITPGSGNVICGQAAIIKTSGKTIGEKLINGYAAMKIALGENPKSVYSVIKKSPSSRMATASIMEENLIKGKKYYELRKNNLIEKDISLEPYIPVFNGDSPLKIHCHRADDICTAIRIVSGFGLKYTLDHCTEGYLVKEYVRDTNMPVMIGPMFMFRSKIELSNSTIDNLIILNEMGCNISFVSDHPFCNCKYLVKLLGLATKRGLSYKDAMKMITINPAKAINIDHRAGSLEEGKDADIVIYDGNPLEGNTKNLMTIVNGKVIYKNKYFKN</sequence>
<evidence type="ECO:0000313" key="2">
    <source>
        <dbReference type="EMBL" id="QGU96139.1"/>
    </source>
</evidence>
<accession>A0A6I6ER49</accession>
<dbReference type="SUPFAM" id="SSF51338">
    <property type="entry name" value="Composite domain of metallo-dependent hydrolases"/>
    <property type="match status" value="2"/>
</dbReference>
<dbReference type="AlphaFoldDB" id="A0A6I6ER49"/>
<gene>
    <name evidence="2" type="ORF">GOM49_14475</name>
</gene>
<dbReference type="Gene3D" id="3.20.20.140">
    <property type="entry name" value="Metal-dependent hydrolases"/>
    <property type="match status" value="1"/>
</dbReference>
<evidence type="ECO:0000313" key="3">
    <source>
        <dbReference type="Proteomes" id="UP000422764"/>
    </source>
</evidence>
<reference evidence="2 3" key="1">
    <citation type="submission" date="2019-12" db="EMBL/GenBank/DDBJ databases">
        <title>Genome sequenceing of Clostridium bovifaecis.</title>
        <authorList>
            <person name="Yao Y."/>
        </authorList>
    </citation>
    <scope>NUCLEOTIDE SEQUENCE [LARGE SCALE GENOMIC DNA]</scope>
    <source>
        <strain evidence="2 3">BXX</strain>
    </source>
</reference>
<dbReference type="GO" id="GO:0016810">
    <property type="term" value="F:hydrolase activity, acting on carbon-nitrogen (but not peptide) bonds"/>
    <property type="evidence" value="ECO:0007669"/>
    <property type="project" value="InterPro"/>
</dbReference>
<dbReference type="PANTHER" id="PTHR43135">
    <property type="entry name" value="ALPHA-D-RIBOSE 1-METHYLPHOSPHONATE 5-TRIPHOSPHATE DIPHOSPHATASE"/>
    <property type="match status" value="1"/>
</dbReference>
<evidence type="ECO:0000259" key="1">
    <source>
        <dbReference type="Pfam" id="PF01979"/>
    </source>
</evidence>
<dbReference type="Proteomes" id="UP000422764">
    <property type="component" value="Chromosome"/>
</dbReference>
<keyword evidence="3" id="KW-1185">Reference proteome</keyword>
<proteinExistence type="predicted"/>
<feature type="domain" description="Amidohydrolase-related" evidence="1">
    <location>
        <begin position="257"/>
        <end position="373"/>
    </location>
</feature>